<sequence length="96" mass="10644">MLPDPGTIGALLKRHRALRRRALAAPEDATVRDELDDATYTLCVLMGRRNAHTALRSAELLIGAEWLGTTTRTGRDRNPDAPHRFRGTGTHRRSSS</sequence>
<dbReference type="AlphaFoldDB" id="A0A0J6XKG8"/>
<evidence type="ECO:0008006" key="4">
    <source>
        <dbReference type="Google" id="ProtNLM"/>
    </source>
</evidence>
<feature type="compositionally biased region" description="Basic and acidic residues" evidence="1">
    <location>
        <begin position="73"/>
        <end position="83"/>
    </location>
</feature>
<proteinExistence type="predicted"/>
<comment type="caution">
    <text evidence="2">The sequence shown here is derived from an EMBL/GenBank/DDBJ whole genome shotgun (WGS) entry which is preliminary data.</text>
</comment>
<evidence type="ECO:0000313" key="2">
    <source>
        <dbReference type="EMBL" id="KMO95158.1"/>
    </source>
</evidence>
<accession>A0A0J6XKG8</accession>
<evidence type="ECO:0000256" key="1">
    <source>
        <dbReference type="SAM" id="MobiDB-lite"/>
    </source>
</evidence>
<keyword evidence="3" id="KW-1185">Reference proteome</keyword>
<organism evidence="2 3">
    <name type="scientific">Streptomyces roseus</name>
    <dbReference type="NCBI Taxonomy" id="66430"/>
    <lineage>
        <taxon>Bacteria</taxon>
        <taxon>Bacillati</taxon>
        <taxon>Actinomycetota</taxon>
        <taxon>Actinomycetes</taxon>
        <taxon>Kitasatosporales</taxon>
        <taxon>Streptomycetaceae</taxon>
        <taxon>Streptomyces</taxon>
    </lineage>
</organism>
<dbReference type="Pfam" id="PF17196">
    <property type="entry name" value="DUF5133"/>
    <property type="match status" value="1"/>
</dbReference>
<name>A0A0J6XKG8_9ACTN</name>
<dbReference type="PATRIC" id="fig|66430.4.peg.532"/>
<feature type="compositionally biased region" description="Basic residues" evidence="1">
    <location>
        <begin position="84"/>
        <end position="96"/>
    </location>
</feature>
<dbReference type="EMBL" id="LFML01000110">
    <property type="protein sequence ID" value="KMO95158.1"/>
    <property type="molecule type" value="Genomic_DNA"/>
</dbReference>
<evidence type="ECO:0000313" key="3">
    <source>
        <dbReference type="Proteomes" id="UP000035932"/>
    </source>
</evidence>
<protein>
    <recommendedName>
        <fullName evidence="4">DUF5133 domain-containing protein</fullName>
    </recommendedName>
</protein>
<feature type="region of interest" description="Disordered" evidence="1">
    <location>
        <begin position="70"/>
        <end position="96"/>
    </location>
</feature>
<dbReference type="InterPro" id="IPR033457">
    <property type="entry name" value="DUF5133"/>
</dbReference>
<gene>
    <name evidence="2" type="ORF">ACS04_25180</name>
</gene>
<reference evidence="2 3" key="1">
    <citation type="submission" date="2015-06" db="EMBL/GenBank/DDBJ databases">
        <title>Recapitulation of the evolution of biosynthetic gene clusters reveals hidden chemical diversity on bacterial genomes.</title>
        <authorList>
            <person name="Cruz-Morales P."/>
            <person name="Martinez-Guerrero C."/>
            <person name="Morales-Escalante M.A."/>
            <person name="Yanez-Guerra L.A."/>
            <person name="Kopp J.F."/>
            <person name="Feldmann J."/>
            <person name="Ramos-Aboites H.E."/>
            <person name="Barona-Gomez F."/>
        </authorList>
    </citation>
    <scope>NUCLEOTIDE SEQUENCE [LARGE SCALE GENOMIC DNA]</scope>
    <source>
        <strain evidence="2 3">ATCC 31245</strain>
    </source>
</reference>
<dbReference type="STRING" id="66430.ACS04_25180"/>
<dbReference type="Proteomes" id="UP000035932">
    <property type="component" value="Unassembled WGS sequence"/>
</dbReference>